<dbReference type="OrthoDB" id="574658at2"/>
<dbReference type="EMBL" id="MRCB01000009">
    <property type="protein sequence ID" value="OKH23516.1"/>
    <property type="molecule type" value="Genomic_DNA"/>
</dbReference>
<dbReference type="AlphaFoldDB" id="A0A1U7HIU8"/>
<evidence type="ECO:0000313" key="3">
    <source>
        <dbReference type="Proteomes" id="UP000186868"/>
    </source>
</evidence>
<name>A0A1U7HIU8_9CYAN</name>
<comment type="caution">
    <text evidence="2">The sequence shown here is derived from an EMBL/GenBank/DDBJ whole genome shotgun (WGS) entry which is preliminary data.</text>
</comment>
<dbReference type="Proteomes" id="UP000186868">
    <property type="component" value="Unassembled WGS sequence"/>
</dbReference>
<dbReference type="STRING" id="1921803.NIES593_09825"/>
<reference evidence="2 3" key="1">
    <citation type="submission" date="2016-11" db="EMBL/GenBank/DDBJ databases">
        <title>Draft Genome Sequences of Nine Cyanobacterial Strains from Diverse Habitats.</title>
        <authorList>
            <person name="Zhu T."/>
            <person name="Hou S."/>
            <person name="Lu X."/>
            <person name="Hess W.R."/>
        </authorList>
    </citation>
    <scope>NUCLEOTIDE SEQUENCE [LARGE SCALE GENOMIC DNA]</scope>
    <source>
        <strain evidence="2 3">NIES-593</strain>
    </source>
</reference>
<protein>
    <submittedName>
        <fullName evidence="2">Uncharacterized protein</fullName>
    </submittedName>
</protein>
<feature type="transmembrane region" description="Helical" evidence="1">
    <location>
        <begin position="19"/>
        <end position="37"/>
    </location>
</feature>
<evidence type="ECO:0000256" key="1">
    <source>
        <dbReference type="SAM" id="Phobius"/>
    </source>
</evidence>
<evidence type="ECO:0000313" key="2">
    <source>
        <dbReference type="EMBL" id="OKH23516.1"/>
    </source>
</evidence>
<keyword evidence="1" id="KW-1133">Transmembrane helix</keyword>
<keyword evidence="1" id="KW-0472">Membrane</keyword>
<keyword evidence="3" id="KW-1185">Reference proteome</keyword>
<proteinExistence type="predicted"/>
<sequence length="137" mass="15784">MYVDCGYANNNNNKAKMAIALYLTTTIPLIVGSLLLISGRSQINMNRWTIRGVPVPIILEFLKDETARKAYFQGNKNLLHDRLDEMGIEEKVKDFYREQIPNEYALDRHIHQIFYNNTGYVGKAYKVNSQGNLVNKN</sequence>
<accession>A0A1U7HIU8</accession>
<organism evidence="2 3">
    <name type="scientific">Hydrococcus rivularis NIES-593</name>
    <dbReference type="NCBI Taxonomy" id="1921803"/>
    <lineage>
        <taxon>Bacteria</taxon>
        <taxon>Bacillati</taxon>
        <taxon>Cyanobacteriota</taxon>
        <taxon>Cyanophyceae</taxon>
        <taxon>Pleurocapsales</taxon>
        <taxon>Hydrococcaceae</taxon>
        <taxon>Hydrococcus</taxon>
    </lineage>
</organism>
<keyword evidence="1" id="KW-0812">Transmembrane</keyword>
<dbReference type="RefSeq" id="WP_073599415.1">
    <property type="nucleotide sequence ID" value="NZ_MRCB01000009.1"/>
</dbReference>
<gene>
    <name evidence="2" type="ORF">NIES593_09825</name>
</gene>